<reference evidence="1" key="1">
    <citation type="journal article" date="2022" name="Plant J.">
        <title>Strategies of tolerance reflected in two North American maple genomes.</title>
        <authorList>
            <person name="McEvoy S.L."/>
            <person name="Sezen U.U."/>
            <person name="Trouern-Trend A."/>
            <person name="McMahon S.M."/>
            <person name="Schaberg P.G."/>
            <person name="Yang J."/>
            <person name="Wegrzyn J.L."/>
            <person name="Swenson N.G."/>
        </authorList>
    </citation>
    <scope>NUCLEOTIDE SEQUENCE</scope>
    <source>
        <strain evidence="1">91603</strain>
    </source>
</reference>
<name>A0AAD5JI69_ACENE</name>
<reference evidence="1" key="2">
    <citation type="submission" date="2023-02" db="EMBL/GenBank/DDBJ databases">
        <authorList>
            <person name="Swenson N.G."/>
            <person name="Wegrzyn J.L."/>
            <person name="Mcevoy S.L."/>
        </authorList>
    </citation>
    <scope>NUCLEOTIDE SEQUENCE</scope>
    <source>
        <strain evidence="1">91603</strain>
        <tissue evidence="1">Leaf</tissue>
    </source>
</reference>
<sequence>MKIFVFEDDDDDCLAHTSVSLSLSLSSQSLNQGLFSIFEDISDCELEEKVAWIWYLLEIRKYCCSVWEN</sequence>
<gene>
    <name evidence="1" type="ORF">LWI28_002081</name>
</gene>
<comment type="caution">
    <text evidence="1">The sequence shown here is derived from an EMBL/GenBank/DDBJ whole genome shotgun (WGS) entry which is preliminary data.</text>
</comment>
<dbReference type="AlphaFoldDB" id="A0AAD5JI69"/>
<organism evidence="1 2">
    <name type="scientific">Acer negundo</name>
    <name type="common">Box elder</name>
    <dbReference type="NCBI Taxonomy" id="4023"/>
    <lineage>
        <taxon>Eukaryota</taxon>
        <taxon>Viridiplantae</taxon>
        <taxon>Streptophyta</taxon>
        <taxon>Embryophyta</taxon>
        <taxon>Tracheophyta</taxon>
        <taxon>Spermatophyta</taxon>
        <taxon>Magnoliopsida</taxon>
        <taxon>eudicotyledons</taxon>
        <taxon>Gunneridae</taxon>
        <taxon>Pentapetalae</taxon>
        <taxon>rosids</taxon>
        <taxon>malvids</taxon>
        <taxon>Sapindales</taxon>
        <taxon>Sapindaceae</taxon>
        <taxon>Hippocastanoideae</taxon>
        <taxon>Acereae</taxon>
        <taxon>Acer</taxon>
    </lineage>
</organism>
<proteinExistence type="predicted"/>
<dbReference type="EMBL" id="JAJSOW010000003">
    <property type="protein sequence ID" value="KAI9193987.1"/>
    <property type="molecule type" value="Genomic_DNA"/>
</dbReference>
<accession>A0AAD5JI69</accession>
<dbReference type="Proteomes" id="UP001064489">
    <property type="component" value="Chromosome 1"/>
</dbReference>
<evidence type="ECO:0000313" key="2">
    <source>
        <dbReference type="Proteomes" id="UP001064489"/>
    </source>
</evidence>
<keyword evidence="2" id="KW-1185">Reference proteome</keyword>
<evidence type="ECO:0000313" key="1">
    <source>
        <dbReference type="EMBL" id="KAI9193987.1"/>
    </source>
</evidence>
<protein>
    <submittedName>
        <fullName evidence="1">Uncharacterized protein</fullName>
    </submittedName>
</protein>